<sequence length="48" mass="5671">MKTVERATPPPAPIDYRETRHFRLYQDFTVDPEAFIADALRDEDESLF</sequence>
<dbReference type="EMBL" id="CP064942">
    <property type="protein sequence ID" value="QPH54127.1"/>
    <property type="molecule type" value="Genomic_DNA"/>
</dbReference>
<organism evidence="1 2">
    <name type="scientific">Pontivivens ytuae</name>
    <dbReference type="NCBI Taxonomy" id="2789856"/>
    <lineage>
        <taxon>Bacteria</taxon>
        <taxon>Pseudomonadati</taxon>
        <taxon>Pseudomonadota</taxon>
        <taxon>Alphaproteobacteria</taxon>
        <taxon>Rhodobacterales</taxon>
        <taxon>Paracoccaceae</taxon>
        <taxon>Pontivivens</taxon>
    </lineage>
</organism>
<dbReference type="AlphaFoldDB" id="A0A7S9QD88"/>
<protein>
    <submittedName>
        <fullName evidence="1">Uncharacterized protein</fullName>
    </submittedName>
</protein>
<keyword evidence="2" id="KW-1185">Reference proteome</keyword>
<evidence type="ECO:0000313" key="2">
    <source>
        <dbReference type="Proteomes" id="UP000594800"/>
    </source>
</evidence>
<name>A0A7S9QD88_9RHOB</name>
<gene>
    <name evidence="1" type="ORF">I0K15_20540</name>
</gene>
<dbReference type="Proteomes" id="UP000594800">
    <property type="component" value="Chromosome"/>
</dbReference>
<dbReference type="KEGG" id="poz:I0K15_20540"/>
<dbReference type="RefSeq" id="WP_196103336.1">
    <property type="nucleotide sequence ID" value="NZ_CP064942.1"/>
</dbReference>
<evidence type="ECO:0000313" key="1">
    <source>
        <dbReference type="EMBL" id="QPH54127.1"/>
    </source>
</evidence>
<accession>A0A7S9QD88</accession>
<proteinExistence type="predicted"/>
<reference evidence="1 2" key="1">
    <citation type="submission" date="2020-11" db="EMBL/GenBank/DDBJ databases">
        <title>Description of Pontivivens ytuae sp. nov. isolated from deep sea sediment of Mariana Trench.</title>
        <authorList>
            <person name="Wang Z."/>
            <person name="Sun Q.-L."/>
            <person name="Xu X.-D."/>
            <person name="Tang Y.-Z."/>
            <person name="Zhang J."/>
        </authorList>
    </citation>
    <scope>NUCLEOTIDE SEQUENCE [LARGE SCALE GENOMIC DNA]</scope>
    <source>
        <strain evidence="1 2">MT2928</strain>
    </source>
</reference>